<evidence type="ECO:0000313" key="2">
    <source>
        <dbReference type="EMBL" id="KAG7529190.1"/>
    </source>
</evidence>
<reference evidence="2" key="1">
    <citation type="submission" date="2020-04" db="EMBL/GenBank/DDBJ databases">
        <title>Analysis of mating type loci in Filobasidium floriforme.</title>
        <authorList>
            <person name="Nowrousian M."/>
        </authorList>
    </citation>
    <scope>NUCLEOTIDE SEQUENCE</scope>
    <source>
        <strain evidence="2">CBS 6242</strain>
    </source>
</reference>
<comment type="caution">
    <text evidence="2">The sequence shown here is derived from an EMBL/GenBank/DDBJ whole genome shotgun (WGS) entry which is preliminary data.</text>
</comment>
<feature type="compositionally biased region" description="Low complexity" evidence="1">
    <location>
        <begin position="339"/>
        <end position="356"/>
    </location>
</feature>
<evidence type="ECO:0000256" key="1">
    <source>
        <dbReference type="SAM" id="MobiDB-lite"/>
    </source>
</evidence>
<accession>A0A8K0JGP9</accession>
<dbReference type="AlphaFoldDB" id="A0A8K0JGP9"/>
<sequence length="382" mass="42007">MRTLKAGRAPPFVGQDEFGVRHGDDQRFDQCEGLDKADYGSINVEVEVEVEGDRSAGSVVAPSDAVTVSPVVSELDVLPCISSDVDQVKTVQPAPVSDESLVEDPTNKKDKIDVKRYPVRDRDLNRTTATVPRKRVSVDLELDSDDEAREASEERTRYREQLKRRAKHLNTVVEAWRKGAAPTPRAAAARIDVATEKRRLQRLSIHLMPDTLEGWTALVGSGSERIAPDVVLSRSRRPSAALVGSGSGRQPSAVKPPPSVDVDVEKAVAQAMFEFKTLEPITMTWAWNETVPLIAHRRHVSAPTTPLAGHHEDRRVSFKSLLDWTPKKRVDEDALTQGSSSPTGTDLSTPSTPSTPVRVCAQATAMIEVSRKLAEFQKMRTI</sequence>
<protein>
    <submittedName>
        <fullName evidence="2">Uncharacterized protein</fullName>
    </submittedName>
</protein>
<feature type="region of interest" description="Disordered" evidence="1">
    <location>
        <begin position="329"/>
        <end position="356"/>
    </location>
</feature>
<keyword evidence="3" id="KW-1185">Reference proteome</keyword>
<proteinExistence type="predicted"/>
<dbReference type="Proteomes" id="UP000812966">
    <property type="component" value="Unassembled WGS sequence"/>
</dbReference>
<feature type="region of interest" description="Disordered" evidence="1">
    <location>
        <begin position="240"/>
        <end position="259"/>
    </location>
</feature>
<dbReference type="EMBL" id="JABELV010000155">
    <property type="protein sequence ID" value="KAG7529190.1"/>
    <property type="molecule type" value="Genomic_DNA"/>
</dbReference>
<organism evidence="2 3">
    <name type="scientific">Filobasidium floriforme</name>
    <dbReference type="NCBI Taxonomy" id="5210"/>
    <lineage>
        <taxon>Eukaryota</taxon>
        <taxon>Fungi</taxon>
        <taxon>Dikarya</taxon>
        <taxon>Basidiomycota</taxon>
        <taxon>Agaricomycotina</taxon>
        <taxon>Tremellomycetes</taxon>
        <taxon>Filobasidiales</taxon>
        <taxon>Filobasidiaceae</taxon>
        <taxon>Filobasidium</taxon>
    </lineage>
</organism>
<evidence type="ECO:0000313" key="3">
    <source>
        <dbReference type="Proteomes" id="UP000812966"/>
    </source>
</evidence>
<name>A0A8K0JGP9_9TREE</name>
<gene>
    <name evidence="2" type="ORF">FFLO_05744</name>
</gene>